<evidence type="ECO:0000256" key="2">
    <source>
        <dbReference type="ARBA" id="ARBA00010742"/>
    </source>
</evidence>
<dbReference type="KEGG" id="pmad:BAY61_05720"/>
<gene>
    <name evidence="4" type="ORF">SAMN05421630_102151</name>
</gene>
<comment type="subcellular location">
    <subcellularLocation>
        <location evidence="1">Periplasm</location>
    </subcellularLocation>
</comment>
<dbReference type="SUPFAM" id="SSF53850">
    <property type="entry name" value="Periplasmic binding protein-like II"/>
    <property type="match status" value="1"/>
</dbReference>
<dbReference type="STRING" id="530584.SAMN05421630_102151"/>
<organism evidence="4 5">
    <name type="scientific">Prauserella marina</name>
    <dbReference type="NCBI Taxonomy" id="530584"/>
    <lineage>
        <taxon>Bacteria</taxon>
        <taxon>Bacillati</taxon>
        <taxon>Actinomycetota</taxon>
        <taxon>Actinomycetes</taxon>
        <taxon>Pseudonocardiales</taxon>
        <taxon>Pseudonocardiaceae</taxon>
        <taxon>Prauserella</taxon>
    </lineage>
</organism>
<evidence type="ECO:0000256" key="1">
    <source>
        <dbReference type="ARBA" id="ARBA00004418"/>
    </source>
</evidence>
<accession>A0A222VKW4</accession>
<proteinExistence type="inferred from homology"/>
<dbReference type="Pfam" id="PF09084">
    <property type="entry name" value="NMT1"/>
    <property type="match status" value="1"/>
</dbReference>
<sequence>MGYRRRATAIVALLLGAAGLAGCGGSTPSADEGASFVYGTVSTGIVSREVMAADKLGYLDEAGVDLSVKKLQSDTMLTPLMANGETSIGYLTYVTTVTALRSGIPLRMVSGIQELEPDIQTVWVPKDSPVTSIADFKGKTIGVSAVGGYGNVLFGEALATEGLTLEDVTLTEVSFSDMASALERGDIDLGWLPAPFAAAQRANPDTPLRQVVDFNDIPALTGLPQGGVVATAEFYEQNPETIGKFREQEKRAADYLRENPDYDRELQKELAGYEPSVTSELPLQGYAGSFSADDLERLLTLMTKYGLLEEGDEVDLGAFVGDLGNAED</sequence>
<evidence type="ECO:0000313" key="4">
    <source>
        <dbReference type="EMBL" id="SDC44920.1"/>
    </source>
</evidence>
<dbReference type="PROSITE" id="PS51257">
    <property type="entry name" value="PROKAR_LIPOPROTEIN"/>
    <property type="match status" value="1"/>
</dbReference>
<dbReference type="PANTHER" id="PTHR30024:SF47">
    <property type="entry name" value="TAURINE-BINDING PERIPLASMIC PROTEIN"/>
    <property type="match status" value="1"/>
</dbReference>
<name>A0A222VKW4_9PSEU</name>
<evidence type="ECO:0000313" key="5">
    <source>
        <dbReference type="Proteomes" id="UP000199494"/>
    </source>
</evidence>
<dbReference type="GO" id="GO:0042597">
    <property type="term" value="C:periplasmic space"/>
    <property type="evidence" value="ECO:0007669"/>
    <property type="project" value="UniProtKB-SubCell"/>
</dbReference>
<dbReference type="RefSeq" id="WP_091799402.1">
    <property type="nucleotide sequence ID" value="NZ_CP016353.1"/>
</dbReference>
<reference evidence="4 5" key="1">
    <citation type="submission" date="2016-10" db="EMBL/GenBank/DDBJ databases">
        <authorList>
            <person name="de Groot N.N."/>
        </authorList>
    </citation>
    <scope>NUCLEOTIDE SEQUENCE [LARGE SCALE GENOMIC DNA]</scope>
    <source>
        <strain evidence="4 5">CGMCC 4.5506</strain>
    </source>
</reference>
<comment type="similarity">
    <text evidence="2">Belongs to the bacterial solute-binding protein SsuA/TauA family.</text>
</comment>
<evidence type="ECO:0000256" key="3">
    <source>
        <dbReference type="ARBA" id="ARBA00022729"/>
    </source>
</evidence>
<dbReference type="OrthoDB" id="8877897at2"/>
<dbReference type="PANTHER" id="PTHR30024">
    <property type="entry name" value="ALIPHATIC SULFONATES-BINDING PROTEIN-RELATED"/>
    <property type="match status" value="1"/>
</dbReference>
<dbReference type="Gene3D" id="3.40.190.10">
    <property type="entry name" value="Periplasmic binding protein-like II"/>
    <property type="match status" value="2"/>
</dbReference>
<dbReference type="InterPro" id="IPR015168">
    <property type="entry name" value="SsuA/THI5"/>
</dbReference>
<keyword evidence="5" id="KW-1185">Reference proteome</keyword>
<keyword evidence="3" id="KW-0732">Signal</keyword>
<protein>
    <submittedName>
        <fullName evidence="4">ABC-type nitrate/sulfonate/bicarbonate transport system, substrate-binding protein</fullName>
    </submittedName>
</protein>
<dbReference type="EMBL" id="FMZE01000002">
    <property type="protein sequence ID" value="SDC44920.1"/>
    <property type="molecule type" value="Genomic_DNA"/>
</dbReference>
<dbReference type="Proteomes" id="UP000199494">
    <property type="component" value="Unassembled WGS sequence"/>
</dbReference>
<dbReference type="AlphaFoldDB" id="A0A222VKW4"/>